<keyword evidence="6" id="KW-0547">Nucleotide-binding</keyword>
<dbReference type="OrthoDB" id="327291at2157"/>
<evidence type="ECO:0000259" key="14">
    <source>
        <dbReference type="PROSITE" id="PS50112"/>
    </source>
</evidence>
<dbReference type="Gene3D" id="3.30.450.20">
    <property type="entry name" value="PAS domain"/>
    <property type="match status" value="1"/>
</dbReference>
<dbReference type="CDD" id="cd00075">
    <property type="entry name" value="HATPase"/>
    <property type="match status" value="1"/>
</dbReference>
<dbReference type="SMART" id="SM00387">
    <property type="entry name" value="HATPase_c"/>
    <property type="match status" value="1"/>
</dbReference>
<dbReference type="SUPFAM" id="SSF55785">
    <property type="entry name" value="PYP-like sensor domain (PAS domain)"/>
    <property type="match status" value="1"/>
</dbReference>
<keyword evidence="11 12" id="KW-0472">Membrane</keyword>
<comment type="catalytic activity">
    <reaction evidence="1">
        <text>ATP + protein L-histidine = ADP + protein N-phospho-L-histidine.</text>
        <dbReference type="EC" id="2.7.13.3"/>
    </reaction>
</comment>
<evidence type="ECO:0000256" key="10">
    <source>
        <dbReference type="ARBA" id="ARBA00023012"/>
    </source>
</evidence>
<keyword evidence="8" id="KW-0067">ATP-binding</keyword>
<dbReference type="GO" id="GO:0005524">
    <property type="term" value="F:ATP binding"/>
    <property type="evidence" value="ECO:0007669"/>
    <property type="project" value="UniProtKB-KW"/>
</dbReference>
<feature type="transmembrane region" description="Helical" evidence="12">
    <location>
        <begin position="199"/>
        <end position="222"/>
    </location>
</feature>
<dbReference type="EC" id="2.7.13.3" evidence="3"/>
<dbReference type="InterPro" id="IPR035965">
    <property type="entry name" value="PAS-like_dom_sf"/>
</dbReference>
<evidence type="ECO:0000256" key="8">
    <source>
        <dbReference type="ARBA" id="ARBA00022840"/>
    </source>
</evidence>
<dbReference type="InterPro" id="IPR036890">
    <property type="entry name" value="HATPase_C_sf"/>
</dbReference>
<dbReference type="GO" id="GO:0016020">
    <property type="term" value="C:membrane"/>
    <property type="evidence" value="ECO:0007669"/>
    <property type="project" value="UniProtKB-SubCell"/>
</dbReference>
<feature type="transmembrane region" description="Helical" evidence="12">
    <location>
        <begin position="133"/>
        <end position="156"/>
    </location>
</feature>
<evidence type="ECO:0000256" key="5">
    <source>
        <dbReference type="ARBA" id="ARBA00022692"/>
    </source>
</evidence>
<keyword evidence="10" id="KW-0902">Two-component regulatory system</keyword>
<dbReference type="EMBL" id="WUUT01000001">
    <property type="protein sequence ID" value="MXR50510.1"/>
    <property type="molecule type" value="Genomic_DNA"/>
</dbReference>
<feature type="transmembrane region" description="Helical" evidence="12">
    <location>
        <begin position="75"/>
        <end position="94"/>
    </location>
</feature>
<comment type="subcellular location">
    <subcellularLocation>
        <location evidence="2">Membrane</location>
        <topology evidence="2">Multi-pass membrane protein</topology>
    </subcellularLocation>
</comment>
<protein>
    <recommendedName>
        <fullName evidence="3">histidine kinase</fullName>
        <ecNumber evidence="3">2.7.13.3</ecNumber>
    </recommendedName>
</protein>
<evidence type="ECO:0000256" key="3">
    <source>
        <dbReference type="ARBA" id="ARBA00012438"/>
    </source>
</evidence>
<dbReference type="InterPro" id="IPR003594">
    <property type="entry name" value="HATPase_dom"/>
</dbReference>
<dbReference type="PANTHER" id="PTHR42878">
    <property type="entry name" value="TWO-COMPONENT HISTIDINE KINASE"/>
    <property type="match status" value="1"/>
</dbReference>
<evidence type="ECO:0000256" key="6">
    <source>
        <dbReference type="ARBA" id="ARBA00022741"/>
    </source>
</evidence>
<keyword evidence="16" id="KW-1185">Reference proteome</keyword>
<evidence type="ECO:0000313" key="16">
    <source>
        <dbReference type="Proteomes" id="UP000466535"/>
    </source>
</evidence>
<keyword evidence="7" id="KW-0418">Kinase</keyword>
<reference evidence="15 16" key="1">
    <citation type="submission" date="2019-12" db="EMBL/GenBank/DDBJ databases">
        <title>Isolation and characterization of three novel carbon monoxide-oxidizing members of Halobacteria from salione crusts and soils.</title>
        <authorList>
            <person name="Myers M.R."/>
            <person name="King G.M."/>
        </authorList>
    </citation>
    <scope>NUCLEOTIDE SEQUENCE [LARGE SCALE GENOMIC DNA]</scope>
    <source>
        <strain evidence="15 16">WSH3</strain>
    </source>
</reference>
<feature type="transmembrane region" description="Helical" evidence="12">
    <location>
        <begin position="6"/>
        <end position="27"/>
    </location>
</feature>
<evidence type="ECO:0000256" key="9">
    <source>
        <dbReference type="ARBA" id="ARBA00022989"/>
    </source>
</evidence>
<dbReference type="NCBIfam" id="TIGR00229">
    <property type="entry name" value="sensory_box"/>
    <property type="match status" value="1"/>
</dbReference>
<dbReference type="RefSeq" id="WP_159762634.1">
    <property type="nucleotide sequence ID" value="NZ_WUUT01000001.1"/>
</dbReference>
<dbReference type="PROSITE" id="PS50112">
    <property type="entry name" value="PAS"/>
    <property type="match status" value="1"/>
</dbReference>
<organism evidence="15 16">
    <name type="scientific">Halovenus carboxidivorans</name>
    <dbReference type="NCBI Taxonomy" id="2692199"/>
    <lineage>
        <taxon>Archaea</taxon>
        <taxon>Methanobacteriati</taxon>
        <taxon>Methanobacteriota</taxon>
        <taxon>Stenosarchaea group</taxon>
        <taxon>Halobacteria</taxon>
        <taxon>Halobacteriales</taxon>
        <taxon>Haloarculaceae</taxon>
        <taxon>Halovenus</taxon>
    </lineage>
</organism>
<evidence type="ECO:0000256" key="12">
    <source>
        <dbReference type="SAM" id="Phobius"/>
    </source>
</evidence>
<accession>A0A6B0T6J9</accession>
<sequence length="547" mass="59179">MTTPLDTALFGIAFLSGVLLCTLGAYCNRRWDEPGVTAFGMFTLLLGIGAVVGGAVGMAFGASGPSRGPPLWSDIAFLSWAFAMLPWLVFALEYTGTYTRLRRRTVALLSLPLVGVTGLVFVSVFNLPVDGVILQTIGSLATVHVFFLLIIGIYLVVRTTHEYGHLSLGQGIVLGTAAISPLFILNITPTLLEDVGLTAAATGYAVGFLFPAGLLVFALFGFEIFESTPAAGTVGEQAIARETDDLIFVVDDNERVIKLNPKAAEEFGLSRTEPLGKPISDILGVTLEELRGMETYERRSGVSRQQFDPEISSFTDQHDRQLGCIISLHDVTERELRKQRLEVLNRVLRHNLRNNVDVIKSNAEVLAENGHDDRAEAIIDSADGLADLGHKARSIDRFVSRRIHETERDLVAVAEEVIADRCERSDNEVEIELDAPESASLVTDWEALTAALDSSVGNAVRYADTTVEVGITEYATGYRITVSDDGPGIPDSELAALDAGSETPLQHGTGLGLWRIKWGIKKLNGTVTFTNESGTTVQMTVPDRSVS</sequence>
<dbReference type="PANTHER" id="PTHR42878:SF7">
    <property type="entry name" value="SENSOR HISTIDINE KINASE GLRK"/>
    <property type="match status" value="1"/>
</dbReference>
<dbReference type="Proteomes" id="UP000466535">
    <property type="component" value="Unassembled WGS sequence"/>
</dbReference>
<dbReference type="InterPro" id="IPR005467">
    <property type="entry name" value="His_kinase_dom"/>
</dbReference>
<dbReference type="AlphaFoldDB" id="A0A6B0T6J9"/>
<keyword evidence="5 12" id="KW-0812">Transmembrane</keyword>
<dbReference type="CDD" id="cd00130">
    <property type="entry name" value="PAS"/>
    <property type="match status" value="1"/>
</dbReference>
<dbReference type="SUPFAM" id="SSF55874">
    <property type="entry name" value="ATPase domain of HSP90 chaperone/DNA topoisomerase II/histidine kinase"/>
    <property type="match status" value="1"/>
</dbReference>
<evidence type="ECO:0000256" key="2">
    <source>
        <dbReference type="ARBA" id="ARBA00004141"/>
    </source>
</evidence>
<evidence type="ECO:0000256" key="11">
    <source>
        <dbReference type="ARBA" id="ARBA00023136"/>
    </source>
</evidence>
<dbReference type="GO" id="GO:0030295">
    <property type="term" value="F:protein kinase activator activity"/>
    <property type="evidence" value="ECO:0007669"/>
    <property type="project" value="TreeGrafter"/>
</dbReference>
<dbReference type="GO" id="GO:0000156">
    <property type="term" value="F:phosphorelay response regulator activity"/>
    <property type="evidence" value="ECO:0007669"/>
    <property type="project" value="TreeGrafter"/>
</dbReference>
<feature type="transmembrane region" description="Helical" evidence="12">
    <location>
        <begin position="39"/>
        <end position="63"/>
    </location>
</feature>
<dbReference type="GO" id="GO:0007234">
    <property type="term" value="P:osmosensory signaling via phosphorelay pathway"/>
    <property type="evidence" value="ECO:0007669"/>
    <property type="project" value="TreeGrafter"/>
</dbReference>
<dbReference type="InterPro" id="IPR050351">
    <property type="entry name" value="BphY/WalK/GraS-like"/>
</dbReference>
<feature type="transmembrane region" description="Helical" evidence="12">
    <location>
        <begin position="168"/>
        <end position="187"/>
    </location>
</feature>
<feature type="domain" description="PAS" evidence="14">
    <location>
        <begin position="239"/>
        <end position="277"/>
    </location>
</feature>
<keyword evidence="9 12" id="KW-1133">Transmembrane helix</keyword>
<evidence type="ECO:0000256" key="4">
    <source>
        <dbReference type="ARBA" id="ARBA00022679"/>
    </source>
</evidence>
<comment type="caution">
    <text evidence="15">The sequence shown here is derived from an EMBL/GenBank/DDBJ whole genome shotgun (WGS) entry which is preliminary data.</text>
</comment>
<feature type="domain" description="Histidine kinase" evidence="13">
    <location>
        <begin position="347"/>
        <end position="545"/>
    </location>
</feature>
<dbReference type="PROSITE" id="PS50109">
    <property type="entry name" value="HIS_KIN"/>
    <property type="match status" value="1"/>
</dbReference>
<dbReference type="Pfam" id="PF02518">
    <property type="entry name" value="HATPase_c"/>
    <property type="match status" value="1"/>
</dbReference>
<evidence type="ECO:0000313" key="15">
    <source>
        <dbReference type="EMBL" id="MXR50510.1"/>
    </source>
</evidence>
<evidence type="ECO:0000256" key="7">
    <source>
        <dbReference type="ARBA" id="ARBA00022777"/>
    </source>
</evidence>
<proteinExistence type="predicted"/>
<dbReference type="Pfam" id="PF16927">
    <property type="entry name" value="HisKA_7TM"/>
    <property type="match status" value="1"/>
</dbReference>
<dbReference type="GO" id="GO:0004673">
    <property type="term" value="F:protein histidine kinase activity"/>
    <property type="evidence" value="ECO:0007669"/>
    <property type="project" value="UniProtKB-EC"/>
</dbReference>
<name>A0A6B0T6J9_9EURY</name>
<evidence type="ECO:0000259" key="13">
    <source>
        <dbReference type="PROSITE" id="PS50109"/>
    </source>
</evidence>
<dbReference type="InterPro" id="IPR031621">
    <property type="entry name" value="HisKA_7TM"/>
</dbReference>
<evidence type="ECO:0000256" key="1">
    <source>
        <dbReference type="ARBA" id="ARBA00000085"/>
    </source>
</evidence>
<dbReference type="InterPro" id="IPR000014">
    <property type="entry name" value="PAS"/>
</dbReference>
<keyword evidence="4" id="KW-0808">Transferase</keyword>
<gene>
    <name evidence="15" type="ORF">GRX03_02665</name>
</gene>
<dbReference type="Pfam" id="PF13426">
    <property type="entry name" value="PAS_9"/>
    <property type="match status" value="1"/>
</dbReference>
<dbReference type="Gene3D" id="3.30.565.10">
    <property type="entry name" value="Histidine kinase-like ATPase, C-terminal domain"/>
    <property type="match status" value="1"/>
</dbReference>
<feature type="transmembrane region" description="Helical" evidence="12">
    <location>
        <begin position="106"/>
        <end position="127"/>
    </location>
</feature>